<dbReference type="AlphaFoldDB" id="A0AA42BW63"/>
<comment type="caution">
    <text evidence="1">The sequence shown here is derived from an EMBL/GenBank/DDBJ whole genome shotgun (WGS) entry which is preliminary data.</text>
</comment>
<proteinExistence type="predicted"/>
<dbReference type="Proteomes" id="UP001165587">
    <property type="component" value="Unassembled WGS sequence"/>
</dbReference>
<keyword evidence="2" id="KW-1185">Reference proteome</keyword>
<name>A0AA42BW63_9MICO</name>
<gene>
    <name evidence="1" type="ORF">N1028_16845</name>
</gene>
<dbReference type="EMBL" id="JANLCK010000012">
    <property type="protein sequence ID" value="MCS5727564.1"/>
    <property type="molecule type" value="Genomic_DNA"/>
</dbReference>
<evidence type="ECO:0000313" key="1">
    <source>
        <dbReference type="EMBL" id="MCS5727564.1"/>
    </source>
</evidence>
<organism evidence="1 2">
    <name type="scientific">Herbiconiux oxytropis</name>
    <dbReference type="NCBI Taxonomy" id="2970915"/>
    <lineage>
        <taxon>Bacteria</taxon>
        <taxon>Bacillati</taxon>
        <taxon>Actinomycetota</taxon>
        <taxon>Actinomycetes</taxon>
        <taxon>Micrococcales</taxon>
        <taxon>Microbacteriaceae</taxon>
        <taxon>Herbiconiux</taxon>
    </lineage>
</organism>
<sequence>MEPYDSQITYWLHHASHCDLSPQHRQATRHLEESLHRLERKRKAIEAVRARIPRTGLGLVAPSEAQQHDLFDTTQDFFQTYYATISALAAFLNYAKRVTRADVPTRSIAKFIDFLRSGYLRRRNSSYRALMSARDFRTVLDHSPGHATFDWLTNGSAKQPVHIVLFSRRAGRVPEGADGDPAIGWAFRAPDDAQVMEALIEALAFIFGRLTAEYRTPQMDATCSWEADGFGSAPAIAFENHVGELMRTSPRTAFDGPHLRAPRENST</sequence>
<dbReference type="RefSeq" id="WP_259530561.1">
    <property type="nucleotide sequence ID" value="NZ_JANLCK010000012.1"/>
</dbReference>
<evidence type="ECO:0000313" key="2">
    <source>
        <dbReference type="Proteomes" id="UP001165587"/>
    </source>
</evidence>
<accession>A0AA42BW63</accession>
<protein>
    <submittedName>
        <fullName evidence="1">Uncharacterized protein</fullName>
    </submittedName>
</protein>
<reference evidence="1" key="1">
    <citation type="submission" date="2022-08" db="EMBL/GenBank/DDBJ databases">
        <authorList>
            <person name="Deng Y."/>
            <person name="Han X.-F."/>
            <person name="Zhang Y.-Q."/>
        </authorList>
    </citation>
    <scope>NUCLEOTIDE SEQUENCE</scope>
    <source>
        <strain evidence="1">CPCC 203407</strain>
    </source>
</reference>